<feature type="transmembrane region" description="Helical" evidence="6">
    <location>
        <begin position="130"/>
        <end position="149"/>
    </location>
</feature>
<keyword evidence="9" id="KW-1185">Reference proteome</keyword>
<keyword evidence="4 6" id="KW-0472">Membrane</keyword>
<accession>A0A8H6XQF8</accession>
<evidence type="ECO:0000256" key="6">
    <source>
        <dbReference type="SAM" id="Phobius"/>
    </source>
</evidence>
<dbReference type="Gene3D" id="1.20.1250.20">
    <property type="entry name" value="MFS general substrate transporter like domains"/>
    <property type="match status" value="1"/>
</dbReference>
<dbReference type="PANTHER" id="PTHR23502:SF2">
    <property type="entry name" value="TRANSPORTER, PUTATIVE (AFU_ORTHOLOGUE AFUA_2G08910)-RELATED"/>
    <property type="match status" value="1"/>
</dbReference>
<evidence type="ECO:0000256" key="5">
    <source>
        <dbReference type="SAM" id="MobiDB-lite"/>
    </source>
</evidence>
<dbReference type="OrthoDB" id="5215911at2759"/>
<dbReference type="PROSITE" id="PS50850">
    <property type="entry name" value="MFS"/>
    <property type="match status" value="1"/>
</dbReference>
<dbReference type="GO" id="GO:0022857">
    <property type="term" value="F:transmembrane transporter activity"/>
    <property type="evidence" value="ECO:0007669"/>
    <property type="project" value="InterPro"/>
</dbReference>
<evidence type="ECO:0000256" key="4">
    <source>
        <dbReference type="ARBA" id="ARBA00023136"/>
    </source>
</evidence>
<proteinExistence type="predicted"/>
<keyword evidence="2 6" id="KW-0812">Transmembrane</keyword>
<feature type="transmembrane region" description="Helical" evidence="6">
    <location>
        <begin position="65"/>
        <end position="87"/>
    </location>
</feature>
<dbReference type="AlphaFoldDB" id="A0A8H6XQF8"/>
<comment type="subcellular location">
    <subcellularLocation>
        <location evidence="1">Membrane</location>
        <topology evidence="1">Multi-pass membrane protein</topology>
    </subcellularLocation>
</comment>
<feature type="compositionally biased region" description="Basic and acidic residues" evidence="5">
    <location>
        <begin position="1"/>
        <end position="18"/>
    </location>
</feature>
<feature type="transmembrane region" description="Helical" evidence="6">
    <location>
        <begin position="155"/>
        <end position="176"/>
    </location>
</feature>
<feature type="transmembrane region" description="Helical" evidence="6">
    <location>
        <begin position="326"/>
        <end position="347"/>
    </location>
</feature>
<feature type="transmembrane region" description="Helical" evidence="6">
    <location>
        <begin position="458"/>
        <end position="486"/>
    </location>
</feature>
<dbReference type="InterPro" id="IPR020846">
    <property type="entry name" value="MFS_dom"/>
</dbReference>
<feature type="transmembrane region" description="Helical" evidence="6">
    <location>
        <begin position="218"/>
        <end position="237"/>
    </location>
</feature>
<dbReference type="SUPFAM" id="SSF103473">
    <property type="entry name" value="MFS general substrate transporter"/>
    <property type="match status" value="1"/>
</dbReference>
<keyword evidence="3 6" id="KW-1133">Transmembrane helix</keyword>
<feature type="transmembrane region" description="Helical" evidence="6">
    <location>
        <begin position="292"/>
        <end position="314"/>
    </location>
</feature>
<feature type="transmembrane region" description="Helical" evidence="6">
    <location>
        <begin position="430"/>
        <end position="452"/>
    </location>
</feature>
<feature type="transmembrane region" description="Helical" evidence="6">
    <location>
        <begin position="99"/>
        <end position="118"/>
    </location>
</feature>
<feature type="domain" description="Major facilitator superfamily (MFS) profile" evidence="7">
    <location>
        <begin position="64"/>
        <end position="491"/>
    </location>
</feature>
<dbReference type="Pfam" id="PF07690">
    <property type="entry name" value="MFS_1"/>
    <property type="match status" value="1"/>
</dbReference>
<organism evidence="8 9">
    <name type="scientific">Mycena sanguinolenta</name>
    <dbReference type="NCBI Taxonomy" id="230812"/>
    <lineage>
        <taxon>Eukaryota</taxon>
        <taxon>Fungi</taxon>
        <taxon>Dikarya</taxon>
        <taxon>Basidiomycota</taxon>
        <taxon>Agaricomycotina</taxon>
        <taxon>Agaricomycetes</taxon>
        <taxon>Agaricomycetidae</taxon>
        <taxon>Agaricales</taxon>
        <taxon>Marasmiineae</taxon>
        <taxon>Mycenaceae</taxon>
        <taxon>Mycena</taxon>
    </lineage>
</organism>
<dbReference type="InterPro" id="IPR036259">
    <property type="entry name" value="MFS_trans_sf"/>
</dbReference>
<dbReference type="InterPro" id="IPR011701">
    <property type="entry name" value="MFS"/>
</dbReference>
<dbReference type="Proteomes" id="UP000623467">
    <property type="component" value="Unassembled WGS sequence"/>
</dbReference>
<evidence type="ECO:0000256" key="1">
    <source>
        <dbReference type="ARBA" id="ARBA00004141"/>
    </source>
</evidence>
<sequence length="491" mass="55084">MGSDSHEESKGHVIDDQKQAAADGLSEEHRNYLLQRHGTLDIDPLPSMNDSDPYNWPKGKKHINLMLVAFHALMSTFSAAAIQSAFVNIAMDLDVSVQRATYLTSLFIAILGGAPVFWRPLSNVYGRRPIFLLSLICSLVGNIGCANSHSYGTMALCRAITAFFISPAAAIGSAVVSETFFKKERATYMGVWTIFVTLGVPIAPFLFGFLALRVNYRWIYYVLAITNGVQFILYFFFGPETLYMRNGEANRSGSTIKNMYFNFRRIDPRPLTFWDFAHPFVYAMRPRVWIPAMGYAMIFLWSGIMPTILIPQIFPPKFNFNTQQVGLQFLSVILGTVIGEQVGGRMSDWWMWRRHRKLDTSPPYEFRLWLGYIGHALSIVGVVVFLVQTGALTDTWNITPLVGVTICSVGNQIVTTIMITYAVDCYRDDAAAVGVFITFVRQIWGFIGPFWFPNLIAAVGYGATAGIATAMMVVFSIFPTVLLQFFGHDWP</sequence>
<feature type="transmembrane region" description="Helical" evidence="6">
    <location>
        <begin position="401"/>
        <end position="423"/>
    </location>
</feature>
<feature type="transmembrane region" description="Helical" evidence="6">
    <location>
        <begin position="188"/>
        <end position="212"/>
    </location>
</feature>
<comment type="caution">
    <text evidence="8">The sequence shown here is derived from an EMBL/GenBank/DDBJ whole genome shotgun (WGS) entry which is preliminary data.</text>
</comment>
<dbReference type="GO" id="GO:0005886">
    <property type="term" value="C:plasma membrane"/>
    <property type="evidence" value="ECO:0007669"/>
    <property type="project" value="TreeGrafter"/>
</dbReference>
<evidence type="ECO:0000259" key="7">
    <source>
        <dbReference type="PROSITE" id="PS50850"/>
    </source>
</evidence>
<dbReference type="PANTHER" id="PTHR23502">
    <property type="entry name" value="MAJOR FACILITATOR SUPERFAMILY"/>
    <property type="match status" value="1"/>
</dbReference>
<evidence type="ECO:0000313" key="8">
    <source>
        <dbReference type="EMBL" id="KAF7346098.1"/>
    </source>
</evidence>
<evidence type="ECO:0000313" key="9">
    <source>
        <dbReference type="Proteomes" id="UP000623467"/>
    </source>
</evidence>
<name>A0A8H6XQF8_9AGAR</name>
<feature type="transmembrane region" description="Helical" evidence="6">
    <location>
        <begin position="368"/>
        <end position="389"/>
    </location>
</feature>
<gene>
    <name evidence="8" type="ORF">MSAN_01836200</name>
</gene>
<reference evidence="8" key="1">
    <citation type="submission" date="2020-05" db="EMBL/GenBank/DDBJ databases">
        <title>Mycena genomes resolve the evolution of fungal bioluminescence.</title>
        <authorList>
            <person name="Tsai I.J."/>
        </authorList>
    </citation>
    <scope>NUCLEOTIDE SEQUENCE</scope>
    <source>
        <strain evidence="8">160909Yilan</strain>
    </source>
</reference>
<evidence type="ECO:0000256" key="3">
    <source>
        <dbReference type="ARBA" id="ARBA00022989"/>
    </source>
</evidence>
<dbReference type="FunFam" id="1.20.1250.20:FF:000318">
    <property type="entry name" value="MFS multidrug transporter, putative"/>
    <property type="match status" value="1"/>
</dbReference>
<protein>
    <submittedName>
        <fullName evidence="8">MFS multidrug transporter</fullName>
    </submittedName>
</protein>
<evidence type="ECO:0000256" key="2">
    <source>
        <dbReference type="ARBA" id="ARBA00022692"/>
    </source>
</evidence>
<dbReference type="EMBL" id="JACAZH010000019">
    <property type="protein sequence ID" value="KAF7346098.1"/>
    <property type="molecule type" value="Genomic_DNA"/>
</dbReference>
<feature type="region of interest" description="Disordered" evidence="5">
    <location>
        <begin position="1"/>
        <end position="20"/>
    </location>
</feature>